<name>A0A0E9U5G0_ANGAN</name>
<protein>
    <submittedName>
        <fullName evidence="1">Uncharacterized protein</fullName>
    </submittedName>
</protein>
<dbReference type="EMBL" id="GBXM01048197">
    <property type="protein sequence ID" value="JAH60380.1"/>
    <property type="molecule type" value="Transcribed_RNA"/>
</dbReference>
<proteinExistence type="predicted"/>
<sequence length="23" mass="2702">MYMLCYGEITHKNTIRSLVSNMP</sequence>
<dbReference type="AlphaFoldDB" id="A0A0E9U5G0"/>
<organism evidence="1">
    <name type="scientific">Anguilla anguilla</name>
    <name type="common">European freshwater eel</name>
    <name type="synonym">Muraena anguilla</name>
    <dbReference type="NCBI Taxonomy" id="7936"/>
    <lineage>
        <taxon>Eukaryota</taxon>
        <taxon>Metazoa</taxon>
        <taxon>Chordata</taxon>
        <taxon>Craniata</taxon>
        <taxon>Vertebrata</taxon>
        <taxon>Euteleostomi</taxon>
        <taxon>Actinopterygii</taxon>
        <taxon>Neopterygii</taxon>
        <taxon>Teleostei</taxon>
        <taxon>Anguilliformes</taxon>
        <taxon>Anguillidae</taxon>
        <taxon>Anguilla</taxon>
    </lineage>
</organism>
<accession>A0A0E9U5G0</accession>
<evidence type="ECO:0000313" key="1">
    <source>
        <dbReference type="EMBL" id="JAH60380.1"/>
    </source>
</evidence>
<reference evidence="1" key="1">
    <citation type="submission" date="2014-11" db="EMBL/GenBank/DDBJ databases">
        <authorList>
            <person name="Amaro Gonzalez C."/>
        </authorList>
    </citation>
    <scope>NUCLEOTIDE SEQUENCE</scope>
</reference>
<reference evidence="1" key="2">
    <citation type="journal article" date="2015" name="Fish Shellfish Immunol.">
        <title>Early steps in the European eel (Anguilla anguilla)-Vibrio vulnificus interaction in the gills: Role of the RtxA13 toxin.</title>
        <authorList>
            <person name="Callol A."/>
            <person name="Pajuelo D."/>
            <person name="Ebbesson L."/>
            <person name="Teles M."/>
            <person name="MacKenzie S."/>
            <person name="Amaro C."/>
        </authorList>
    </citation>
    <scope>NUCLEOTIDE SEQUENCE</scope>
</reference>